<name>A0ABQ6B7Y0_9BRAD</name>
<organism evidence="1 2">
    <name type="scientific">Bradyrhizobium iriomotense</name>
    <dbReference type="NCBI Taxonomy" id="441950"/>
    <lineage>
        <taxon>Bacteria</taxon>
        <taxon>Pseudomonadati</taxon>
        <taxon>Pseudomonadota</taxon>
        <taxon>Alphaproteobacteria</taxon>
        <taxon>Hyphomicrobiales</taxon>
        <taxon>Nitrobacteraceae</taxon>
        <taxon>Bradyrhizobium</taxon>
    </lineage>
</organism>
<evidence type="ECO:0000313" key="2">
    <source>
        <dbReference type="Proteomes" id="UP001156905"/>
    </source>
</evidence>
<dbReference type="EMBL" id="BSOW01000030">
    <property type="protein sequence ID" value="GLR89966.1"/>
    <property type="molecule type" value="Genomic_DNA"/>
</dbReference>
<dbReference type="Proteomes" id="UP001156905">
    <property type="component" value="Unassembled WGS sequence"/>
</dbReference>
<evidence type="ECO:0000313" key="1">
    <source>
        <dbReference type="EMBL" id="GLR89966.1"/>
    </source>
</evidence>
<keyword evidence="2" id="KW-1185">Reference proteome</keyword>
<proteinExistence type="predicted"/>
<reference evidence="2" key="1">
    <citation type="journal article" date="2019" name="Int. J. Syst. Evol. Microbiol.">
        <title>The Global Catalogue of Microorganisms (GCM) 10K type strain sequencing project: providing services to taxonomists for standard genome sequencing and annotation.</title>
        <authorList>
            <consortium name="The Broad Institute Genomics Platform"/>
            <consortium name="The Broad Institute Genome Sequencing Center for Infectious Disease"/>
            <person name="Wu L."/>
            <person name="Ma J."/>
        </authorList>
    </citation>
    <scope>NUCLEOTIDE SEQUENCE [LARGE SCALE GENOMIC DNA]</scope>
    <source>
        <strain evidence="2">NBRC 102520</strain>
    </source>
</reference>
<protein>
    <submittedName>
        <fullName evidence="1">Uncharacterized protein</fullName>
    </submittedName>
</protein>
<accession>A0ABQ6B7Y0</accession>
<gene>
    <name evidence="1" type="ORF">GCM10007857_66800</name>
</gene>
<sequence length="101" mass="10949">MDTPRNCDPKATKMKVKELIEVLSGCEPDADVVIPDSFSPHGAFAVVKAVQTGWTYNPQLAIDDMSFWIDGGDYVEPPRGSYIARGVRLLGPKCGPVLAVQ</sequence>
<comment type="caution">
    <text evidence="1">The sequence shown here is derived from an EMBL/GenBank/DDBJ whole genome shotgun (WGS) entry which is preliminary data.</text>
</comment>